<keyword evidence="6" id="KW-0472">Membrane</keyword>
<accession>A0A1G7KQ53</accession>
<dbReference type="Gene3D" id="2.60.40.1120">
    <property type="entry name" value="Carboxypeptidase-like, regulatory domain"/>
    <property type="match status" value="1"/>
</dbReference>
<dbReference type="Pfam" id="PF25183">
    <property type="entry name" value="OMP_b-brl_4"/>
    <property type="match status" value="2"/>
</dbReference>
<keyword evidence="3" id="KW-1134">Transmembrane beta strand</keyword>
<keyword evidence="5 8" id="KW-0732">Signal</keyword>
<dbReference type="Pfam" id="PF13620">
    <property type="entry name" value="CarboxypepD_reg"/>
    <property type="match status" value="1"/>
</dbReference>
<dbReference type="OrthoDB" id="100279at2"/>
<dbReference type="GO" id="GO:0009279">
    <property type="term" value="C:cell outer membrane"/>
    <property type="evidence" value="ECO:0007669"/>
    <property type="project" value="UniProtKB-SubCell"/>
</dbReference>
<evidence type="ECO:0000256" key="6">
    <source>
        <dbReference type="ARBA" id="ARBA00023136"/>
    </source>
</evidence>
<evidence type="ECO:0000256" key="4">
    <source>
        <dbReference type="ARBA" id="ARBA00022692"/>
    </source>
</evidence>
<dbReference type="InterPro" id="IPR008969">
    <property type="entry name" value="CarboxyPept-like_regulatory"/>
</dbReference>
<dbReference type="GO" id="GO:0044718">
    <property type="term" value="P:siderophore transmembrane transport"/>
    <property type="evidence" value="ECO:0007669"/>
    <property type="project" value="TreeGrafter"/>
</dbReference>
<feature type="signal peptide" evidence="8">
    <location>
        <begin position="1"/>
        <end position="28"/>
    </location>
</feature>
<dbReference type="EMBL" id="LT629690">
    <property type="protein sequence ID" value="SDF39362.1"/>
    <property type="molecule type" value="Genomic_DNA"/>
</dbReference>
<reference evidence="10 11" key="1">
    <citation type="submission" date="2016-10" db="EMBL/GenBank/DDBJ databases">
        <authorList>
            <person name="de Groot N.N."/>
        </authorList>
    </citation>
    <scope>NUCLEOTIDE SEQUENCE [LARGE SCALE GENOMIC DNA]</scope>
    <source>
        <strain evidence="10 11">GAS232</strain>
    </source>
</reference>
<keyword evidence="7" id="KW-0998">Cell outer membrane</keyword>
<evidence type="ECO:0000256" key="7">
    <source>
        <dbReference type="ARBA" id="ARBA00023237"/>
    </source>
</evidence>
<name>A0A1G7KQ53_9BACT</name>
<evidence type="ECO:0000259" key="9">
    <source>
        <dbReference type="Pfam" id="PF25183"/>
    </source>
</evidence>
<keyword evidence="10" id="KW-0378">Hydrolase</keyword>
<sequence length="852" mass="93453">MKFRAHFCKYALAGSVWLLLPVSLLSQADVAGHVSDPDGANVSGAMVVFTSNQHPRSVASDGNGNFQLHHIPAGVYRVHINATNGFTAYDHTLTVGSSPINISIQLKIDSVTQEVVVAPEQEAISLENADNRDQIKADASLLQSVPVFDQNYVAALTPFLDQTTVGTGGVTIRVDGVERKTTGVSASAIAEVRINSDPYSVETRQPGRGRIDIVTKPGTPRIHGSLNFTFRDSVTDAKNYFALARPFEQKRIYEGSITGPGAPGGHTTFLLSGTRQEDNLQSIVHAITPTGVFDANVPTPMHDTEFAARISHDFSQANRVSLQYNVSDVVTRNQGVGGLVLAEAGINQRVREDDVIFTQRIIVTPTLINQMQLFYEQDYGPSRSVTNAPKLIVDGNFTSGGAQADTLQNENNLKINDTVSWAHGHHYVTFGVNIPNLSRRAWHDDTNRLGTFSFASLNDYQANRPYSFTQQAGPGKSIFWMNELGSFVQDQMQVNKNLQVSFGVRYDWQTYFKAWNDFGPRGSFAYGFNDKKAVLRGGVGVFFDRSGAPPEADLNRYNGVTIRSVTLLNPGYPNPYPANADINSFPTNLVTLEPGGRVPYALNYSLTLERQLLKGLTFAATYRGTKGIALLRSRNVNAPLPPLYAVRPTPSLGIVRQIESEGRQIGNGLDLTVQGKAGRWFTGMLQYSFSHTNNDTGGVTWFAANQYSMAGEYGRSDLDQRHRFNLLGAFNKDHWLNLGMAVKLYTGLPYTETAGVDRYNTGLLNARPDGISRNTLQGSRTASLDLHWAKERELKLKNGDVQTKLNFSVDAFNVTNTTSFTSFVGNVRSSLFSQPSTAMPARRLQFGVGASF</sequence>
<dbReference type="PANTHER" id="PTHR30069:SF29">
    <property type="entry name" value="HEMOGLOBIN AND HEMOGLOBIN-HAPTOGLOBIN-BINDING PROTEIN 1-RELATED"/>
    <property type="match status" value="1"/>
</dbReference>
<proteinExistence type="predicted"/>
<comment type="subcellular location">
    <subcellularLocation>
        <location evidence="1">Cell outer membrane</location>
        <topology evidence="1">Multi-pass membrane protein</topology>
    </subcellularLocation>
</comment>
<evidence type="ECO:0000256" key="3">
    <source>
        <dbReference type="ARBA" id="ARBA00022452"/>
    </source>
</evidence>
<evidence type="ECO:0000313" key="10">
    <source>
        <dbReference type="EMBL" id="SDF39362.1"/>
    </source>
</evidence>
<dbReference type="InterPro" id="IPR039426">
    <property type="entry name" value="TonB-dep_rcpt-like"/>
</dbReference>
<dbReference type="GO" id="GO:0015344">
    <property type="term" value="F:siderophore uptake transmembrane transporter activity"/>
    <property type="evidence" value="ECO:0007669"/>
    <property type="project" value="TreeGrafter"/>
</dbReference>
<dbReference type="SUPFAM" id="SSF56935">
    <property type="entry name" value="Porins"/>
    <property type="match status" value="1"/>
</dbReference>
<keyword evidence="10" id="KW-0645">Protease</keyword>
<organism evidence="10 11">
    <name type="scientific">Terriglobus roseus</name>
    <dbReference type="NCBI Taxonomy" id="392734"/>
    <lineage>
        <taxon>Bacteria</taxon>
        <taxon>Pseudomonadati</taxon>
        <taxon>Acidobacteriota</taxon>
        <taxon>Terriglobia</taxon>
        <taxon>Terriglobales</taxon>
        <taxon>Acidobacteriaceae</taxon>
        <taxon>Terriglobus</taxon>
    </lineage>
</organism>
<keyword evidence="2" id="KW-0813">Transport</keyword>
<evidence type="ECO:0000313" key="11">
    <source>
        <dbReference type="Proteomes" id="UP000182427"/>
    </source>
</evidence>
<keyword evidence="11" id="KW-1185">Reference proteome</keyword>
<dbReference type="InterPro" id="IPR036942">
    <property type="entry name" value="Beta-barrel_TonB_sf"/>
</dbReference>
<evidence type="ECO:0000256" key="5">
    <source>
        <dbReference type="ARBA" id="ARBA00022729"/>
    </source>
</evidence>
<evidence type="ECO:0000256" key="1">
    <source>
        <dbReference type="ARBA" id="ARBA00004571"/>
    </source>
</evidence>
<evidence type="ECO:0000256" key="8">
    <source>
        <dbReference type="SAM" id="SignalP"/>
    </source>
</evidence>
<feature type="chain" id="PRO_5009241697" evidence="8">
    <location>
        <begin position="29"/>
        <end position="852"/>
    </location>
</feature>
<keyword evidence="4" id="KW-0812">Transmembrane</keyword>
<dbReference type="Proteomes" id="UP000182427">
    <property type="component" value="Chromosome I"/>
</dbReference>
<dbReference type="SUPFAM" id="SSF49464">
    <property type="entry name" value="Carboxypeptidase regulatory domain-like"/>
    <property type="match status" value="1"/>
</dbReference>
<dbReference type="GO" id="GO:0004180">
    <property type="term" value="F:carboxypeptidase activity"/>
    <property type="evidence" value="ECO:0007669"/>
    <property type="project" value="UniProtKB-KW"/>
</dbReference>
<feature type="domain" description="TonB-dependent transporter Oar-like beta-barrel" evidence="9">
    <location>
        <begin position="293"/>
        <end position="512"/>
    </location>
</feature>
<protein>
    <submittedName>
        <fullName evidence="10">Carboxypeptidase regulatory-like domain-containing protein</fullName>
    </submittedName>
</protein>
<gene>
    <name evidence="10" type="ORF">SAMN05444167_2266</name>
</gene>
<dbReference type="AlphaFoldDB" id="A0A1G7KQ53"/>
<feature type="domain" description="TonB-dependent transporter Oar-like beta-barrel" evidence="9">
    <location>
        <begin position="513"/>
        <end position="780"/>
    </location>
</feature>
<evidence type="ECO:0000256" key="2">
    <source>
        <dbReference type="ARBA" id="ARBA00022448"/>
    </source>
</evidence>
<keyword evidence="10" id="KW-0121">Carboxypeptidase</keyword>
<dbReference type="Gene3D" id="2.40.170.20">
    <property type="entry name" value="TonB-dependent receptor, beta-barrel domain"/>
    <property type="match status" value="1"/>
</dbReference>
<dbReference type="InterPro" id="IPR057601">
    <property type="entry name" value="Oar-like_b-barrel"/>
</dbReference>
<dbReference type="PANTHER" id="PTHR30069">
    <property type="entry name" value="TONB-DEPENDENT OUTER MEMBRANE RECEPTOR"/>
    <property type="match status" value="1"/>
</dbReference>